<dbReference type="EMBL" id="AAQH01000002">
    <property type="protein sequence ID" value="EAT13146.1"/>
    <property type="molecule type" value="Genomic_DNA"/>
</dbReference>
<protein>
    <recommendedName>
        <fullName evidence="6">O-antigen ligase-related domain-containing protein</fullName>
    </recommendedName>
</protein>
<feature type="transmembrane region" description="Helical" evidence="5">
    <location>
        <begin position="382"/>
        <end position="404"/>
    </location>
</feature>
<evidence type="ECO:0000256" key="5">
    <source>
        <dbReference type="SAM" id="Phobius"/>
    </source>
</evidence>
<comment type="subcellular location">
    <subcellularLocation>
        <location evidence="1">Membrane</location>
        <topology evidence="1">Multi-pass membrane protein</topology>
    </subcellularLocation>
</comment>
<feature type="transmembrane region" description="Helical" evidence="5">
    <location>
        <begin position="121"/>
        <end position="141"/>
    </location>
</feature>
<feature type="transmembrane region" description="Helical" evidence="5">
    <location>
        <begin position="246"/>
        <end position="264"/>
    </location>
</feature>
<keyword evidence="3 5" id="KW-1133">Transmembrane helix</keyword>
<reference evidence="7 8" key="1">
    <citation type="submission" date="2006-03" db="EMBL/GenBank/DDBJ databases">
        <authorList>
            <person name="Pinhassi J."/>
            <person name="Pedros-Alio C."/>
            <person name="Ferriera S."/>
            <person name="Johnson J."/>
            <person name="Kravitz S."/>
            <person name="Halpern A."/>
            <person name="Remington K."/>
            <person name="Beeson K."/>
            <person name="Tran B."/>
            <person name="Rogers Y.-H."/>
            <person name="Friedman R."/>
            <person name="Venter J.C."/>
        </authorList>
    </citation>
    <scope>NUCLEOTIDE SEQUENCE [LARGE SCALE GENOMIC DNA]</scope>
    <source>
        <strain evidence="7 8">RED65</strain>
    </source>
</reference>
<feature type="transmembrane region" description="Helical" evidence="5">
    <location>
        <begin position="36"/>
        <end position="54"/>
    </location>
</feature>
<keyword evidence="8" id="KW-1185">Reference proteome</keyword>
<feature type="transmembrane region" description="Helical" evidence="5">
    <location>
        <begin position="171"/>
        <end position="189"/>
    </location>
</feature>
<dbReference type="AlphaFoldDB" id="Q1N5A2"/>
<dbReference type="InterPro" id="IPR007016">
    <property type="entry name" value="O-antigen_ligase-rel_domated"/>
</dbReference>
<comment type="caution">
    <text evidence="7">The sequence shown here is derived from an EMBL/GenBank/DDBJ whole genome shotgun (WGS) entry which is preliminary data.</text>
</comment>
<feature type="transmembrane region" description="Helical" evidence="5">
    <location>
        <begin position="351"/>
        <end position="370"/>
    </location>
</feature>
<evidence type="ECO:0000256" key="3">
    <source>
        <dbReference type="ARBA" id="ARBA00022989"/>
    </source>
</evidence>
<feature type="domain" description="O-antigen ligase-related" evidence="6">
    <location>
        <begin position="205"/>
        <end position="358"/>
    </location>
</feature>
<evidence type="ECO:0000259" key="6">
    <source>
        <dbReference type="Pfam" id="PF04932"/>
    </source>
</evidence>
<feature type="transmembrane region" description="Helical" evidence="5">
    <location>
        <begin position="221"/>
        <end position="239"/>
    </location>
</feature>
<feature type="transmembrane region" description="Helical" evidence="5">
    <location>
        <begin position="66"/>
        <end position="86"/>
    </location>
</feature>
<evidence type="ECO:0000256" key="2">
    <source>
        <dbReference type="ARBA" id="ARBA00022692"/>
    </source>
</evidence>
<feature type="transmembrane region" description="Helical" evidence="5">
    <location>
        <begin position="12"/>
        <end position="30"/>
    </location>
</feature>
<dbReference type="PANTHER" id="PTHR37422">
    <property type="entry name" value="TEICHURONIC ACID BIOSYNTHESIS PROTEIN TUAE"/>
    <property type="match status" value="1"/>
</dbReference>
<dbReference type="Proteomes" id="UP000004263">
    <property type="component" value="Unassembled WGS sequence"/>
</dbReference>
<proteinExistence type="predicted"/>
<dbReference type="InterPro" id="IPR051533">
    <property type="entry name" value="WaaL-like"/>
</dbReference>
<evidence type="ECO:0000256" key="1">
    <source>
        <dbReference type="ARBA" id="ARBA00004141"/>
    </source>
</evidence>
<feature type="transmembrane region" description="Helical" evidence="5">
    <location>
        <begin position="196"/>
        <end position="215"/>
    </location>
</feature>
<dbReference type="HOGENOM" id="CLU_617735_0_0_6"/>
<evidence type="ECO:0000313" key="7">
    <source>
        <dbReference type="EMBL" id="EAT13146.1"/>
    </source>
</evidence>
<name>Q1N5A2_9GAMM</name>
<dbReference type="PANTHER" id="PTHR37422:SF17">
    <property type="entry name" value="O-ANTIGEN LIGASE"/>
    <property type="match status" value="1"/>
</dbReference>
<keyword evidence="2 5" id="KW-0812">Transmembrane</keyword>
<organism evidence="7 8">
    <name type="scientific">Bermanella marisrubri</name>
    <dbReference type="NCBI Taxonomy" id="207949"/>
    <lineage>
        <taxon>Bacteria</taxon>
        <taxon>Pseudomonadati</taxon>
        <taxon>Pseudomonadota</taxon>
        <taxon>Gammaproteobacteria</taxon>
        <taxon>Oceanospirillales</taxon>
        <taxon>Oceanospirillaceae</taxon>
        <taxon>Bermanella</taxon>
    </lineage>
</organism>
<keyword evidence="4 5" id="KW-0472">Membrane</keyword>
<evidence type="ECO:0000256" key="4">
    <source>
        <dbReference type="ARBA" id="ARBA00023136"/>
    </source>
</evidence>
<accession>Q1N5A2</accession>
<evidence type="ECO:0000313" key="8">
    <source>
        <dbReference type="Proteomes" id="UP000004263"/>
    </source>
</evidence>
<dbReference type="GO" id="GO:0016020">
    <property type="term" value="C:membrane"/>
    <property type="evidence" value="ECO:0007669"/>
    <property type="project" value="UniProtKB-SubCell"/>
</dbReference>
<dbReference type="STRING" id="207949.RED65_00260"/>
<dbReference type="Pfam" id="PF04932">
    <property type="entry name" value="Wzy_C"/>
    <property type="match status" value="1"/>
</dbReference>
<gene>
    <name evidence="7" type="ORF">RED65_00260</name>
</gene>
<sequence>MLATAMGSFISLRNFVFSLYAVFFITLLVLPIVPKGIALLLLLVGIVGFAVYRGKLLIGFSPEERLLIWVFSAFTFISFISFLVFPYSRMSHYRMEDYATFMLILPMFLLLRQWRFKLNTIVVLFSFVATLLGVVSLLQLWSMQSGSGYFMTFDNPMAQFWNRPSGVVNPMRYAAISLIFFAFALNALVFVKRQSALIKTLLFVAMISAGIACALTQVRGAWLAFFALVFTYGCAFFYLGYRKRVVAFFAVAIIVVVSVAQFDFVEQRIHKTERAFEMYMEGNSGSSLGARLDMFKTAWWLINERPWFGHGLNSYSANATEIRENTPGMNPEVGRWHNPHNEILNATVEKGVIGLISMLLLFVAPGLLFLKAFLVNRGTGSVAYLSFCGISVLIVYFVAGLSVALFEHDIFNHFYVLTVLFLASQVHSHSSCSTREERKNVEL</sequence>
<feature type="transmembrane region" description="Helical" evidence="5">
    <location>
        <begin position="98"/>
        <end position="114"/>
    </location>
</feature>